<evidence type="ECO:0000259" key="3">
    <source>
        <dbReference type="Pfam" id="PF13778"/>
    </source>
</evidence>
<evidence type="ECO:0000256" key="2">
    <source>
        <dbReference type="SAM" id="SignalP"/>
    </source>
</evidence>
<dbReference type="RefSeq" id="WP_093325189.1">
    <property type="nucleotide sequence ID" value="NZ_FOSZ01000007.1"/>
</dbReference>
<feature type="signal peptide" evidence="2">
    <location>
        <begin position="1"/>
        <end position="22"/>
    </location>
</feature>
<gene>
    <name evidence="4" type="ORF">SAMN04488036_107131</name>
</gene>
<dbReference type="OrthoDB" id="7362103at2"/>
<name>A0A1I4G3C3_9RHOB</name>
<keyword evidence="1 2" id="KW-0732">Signal</keyword>
<dbReference type="Proteomes" id="UP000198851">
    <property type="component" value="Unassembled WGS sequence"/>
</dbReference>
<dbReference type="InterPro" id="IPR025232">
    <property type="entry name" value="DUF4174"/>
</dbReference>
<dbReference type="Pfam" id="PF13778">
    <property type="entry name" value="DUF4174"/>
    <property type="match status" value="1"/>
</dbReference>
<accession>A0A1I4G3C3</accession>
<protein>
    <recommendedName>
        <fullName evidence="3">DUF4174 domain-containing protein</fullName>
    </recommendedName>
</protein>
<keyword evidence="5" id="KW-1185">Reference proteome</keyword>
<evidence type="ECO:0000313" key="4">
    <source>
        <dbReference type="EMBL" id="SFL24193.1"/>
    </source>
</evidence>
<reference evidence="5" key="1">
    <citation type="submission" date="2016-10" db="EMBL/GenBank/DDBJ databases">
        <authorList>
            <person name="Varghese N."/>
            <person name="Submissions S."/>
        </authorList>
    </citation>
    <scope>NUCLEOTIDE SEQUENCE [LARGE SCALE GENOMIC DNA]</scope>
    <source>
        <strain evidence="5">DSM 28453</strain>
    </source>
</reference>
<dbReference type="STRING" id="1280847.SAMN04488036_107131"/>
<proteinExistence type="predicted"/>
<evidence type="ECO:0000313" key="5">
    <source>
        <dbReference type="Proteomes" id="UP000198851"/>
    </source>
</evidence>
<feature type="domain" description="DUF4174" evidence="3">
    <location>
        <begin position="40"/>
        <end position="141"/>
    </location>
</feature>
<sequence length="147" mass="16833">MKHRLAFVLTSFLAVLTAPVLAAEDTPSDALIQPASEVDLEEFLWLNRPLVVLADTDRDPRFVEQMALIEKRASELVERDVVVITDTDPANVSSVRKQLRPRGFMLALIGKDGITYFRKPFPWDVREISASIDKMPMRQQEIRDRRN</sequence>
<organism evidence="4 5">
    <name type="scientific">Shimia haliotis</name>
    <dbReference type="NCBI Taxonomy" id="1280847"/>
    <lineage>
        <taxon>Bacteria</taxon>
        <taxon>Pseudomonadati</taxon>
        <taxon>Pseudomonadota</taxon>
        <taxon>Alphaproteobacteria</taxon>
        <taxon>Rhodobacterales</taxon>
        <taxon>Roseobacteraceae</taxon>
    </lineage>
</organism>
<feature type="chain" id="PRO_5011796433" description="DUF4174 domain-containing protein" evidence="2">
    <location>
        <begin position="23"/>
        <end position="147"/>
    </location>
</feature>
<dbReference type="AlphaFoldDB" id="A0A1I4G3C3"/>
<dbReference type="EMBL" id="FOSZ01000007">
    <property type="protein sequence ID" value="SFL24193.1"/>
    <property type="molecule type" value="Genomic_DNA"/>
</dbReference>
<evidence type="ECO:0000256" key="1">
    <source>
        <dbReference type="ARBA" id="ARBA00022729"/>
    </source>
</evidence>